<evidence type="ECO:0000259" key="2">
    <source>
        <dbReference type="Pfam" id="PF14311"/>
    </source>
</evidence>
<protein>
    <recommendedName>
        <fullName evidence="2">Treble clef zinc finger domain-containing protein</fullName>
    </recommendedName>
</protein>
<reference evidence="3 4" key="1">
    <citation type="journal article" date="2015" name="PLoS Pathog.">
        <title>Leptomonas seymouri: Adaptations to the Dixenous Life Cycle Analyzed by Genome Sequencing, Transcriptome Profiling and Co-infection with Leishmania donovani.</title>
        <authorList>
            <person name="Kraeva N."/>
            <person name="Butenko A."/>
            <person name="Hlavacova J."/>
            <person name="Kostygov A."/>
            <person name="Myskova J."/>
            <person name="Grybchuk D."/>
            <person name="Lestinova T."/>
            <person name="Votypka J."/>
            <person name="Volf P."/>
            <person name="Opperdoes F."/>
            <person name="Flegontov P."/>
            <person name="Lukes J."/>
            <person name="Yurchenko V."/>
        </authorList>
    </citation>
    <scope>NUCLEOTIDE SEQUENCE [LARGE SCALE GENOMIC DNA]</scope>
    <source>
        <strain evidence="3 4">ATCC 30220</strain>
    </source>
</reference>
<dbReference type="PANTHER" id="PTHR37317">
    <property type="entry name" value="BLR8090 PROTEIN"/>
    <property type="match status" value="1"/>
</dbReference>
<feature type="compositionally biased region" description="Low complexity" evidence="1">
    <location>
        <begin position="806"/>
        <end position="815"/>
    </location>
</feature>
<accession>A0A0N1HYJ6</accession>
<dbReference type="InterPro" id="IPR025487">
    <property type="entry name" value="DUF4379"/>
</dbReference>
<dbReference type="EMBL" id="LJSK01000119">
    <property type="protein sequence ID" value="KPI86703.1"/>
    <property type="molecule type" value="Genomic_DNA"/>
</dbReference>
<feature type="region of interest" description="Disordered" evidence="1">
    <location>
        <begin position="695"/>
        <end position="731"/>
    </location>
</feature>
<dbReference type="Pfam" id="PF14311">
    <property type="entry name" value="DUF4379"/>
    <property type="match status" value="1"/>
</dbReference>
<dbReference type="VEuPathDB" id="TriTrypDB:Lsey_0119_0050"/>
<feature type="domain" description="Treble clef zinc finger" evidence="2">
    <location>
        <begin position="79"/>
        <end position="135"/>
    </location>
</feature>
<dbReference type="PANTHER" id="PTHR37317:SF1">
    <property type="entry name" value="ZINC-RIBBON DOMAIN-CONTAINING PROTEIN-RELATED"/>
    <property type="match status" value="1"/>
</dbReference>
<name>A0A0N1HYJ6_LEPSE</name>
<evidence type="ECO:0000256" key="1">
    <source>
        <dbReference type="SAM" id="MobiDB-lite"/>
    </source>
</evidence>
<comment type="caution">
    <text evidence="3">The sequence shown here is derived from an EMBL/GenBank/DDBJ whole genome shotgun (WGS) entry which is preliminary data.</text>
</comment>
<feature type="compositionally biased region" description="Basic and acidic residues" evidence="1">
    <location>
        <begin position="756"/>
        <end position="769"/>
    </location>
</feature>
<feature type="compositionally biased region" description="Basic residues" evidence="1">
    <location>
        <begin position="789"/>
        <end position="801"/>
    </location>
</feature>
<dbReference type="Proteomes" id="UP000038009">
    <property type="component" value="Unassembled WGS sequence"/>
</dbReference>
<keyword evidence="4" id="KW-1185">Reference proteome</keyword>
<dbReference type="OrthoDB" id="267096at2759"/>
<gene>
    <name evidence="3" type="ORF">ABL78_4219</name>
</gene>
<feature type="compositionally biased region" description="Basic and acidic residues" evidence="1">
    <location>
        <begin position="342"/>
        <end position="352"/>
    </location>
</feature>
<dbReference type="OMA" id="ATAAMEW"/>
<evidence type="ECO:0000313" key="3">
    <source>
        <dbReference type="EMBL" id="KPI86703.1"/>
    </source>
</evidence>
<feature type="compositionally biased region" description="Polar residues" evidence="1">
    <location>
        <begin position="639"/>
        <end position="655"/>
    </location>
</feature>
<feature type="region of interest" description="Disordered" evidence="1">
    <location>
        <begin position="320"/>
        <end position="357"/>
    </location>
</feature>
<proteinExistence type="predicted"/>
<dbReference type="AlphaFoldDB" id="A0A0N1HYJ6"/>
<evidence type="ECO:0000313" key="4">
    <source>
        <dbReference type="Proteomes" id="UP000038009"/>
    </source>
</evidence>
<sequence length="815" mass="86268">MRRVRSCSSASLTVRALWQRNAAVVAPSAALSTRGVLRCYFSTDAAPQSTSDAAPANSAAAVASRPQRQLRLAVVRPDLLDDWIPELNDLDAQRVSCSDAVTSVWWRCPCCGRQYQSTVQSRVARGRATCPHCSGFGSAAASSTSASEAAPGNEEPLAVTHPEVAARWDVKRNGGVLPSQVTASSTRRVWWRPAPHSKSSRSFQRPVFAFVQNSASPDEQAAAVAAMEWKLLSAIREAARVQEAEQLGSMPVTLSAEAMATGALHDHAVWSDAAEPESQTREALSSNGYAAAGTAPLSPENAATVALLWKARARKLIAAAKTQAGTQRHSDLKNYTAASPPSEERGTERGADKAAASAVPISPRELFAYSFARAPPRRFGATVVSTSYYSAGTASIVRETLLNQYHDFVYQQRTKDALAPGKEQMPLPPPVLNLGPEVAAGSCGTTWLDFFHLTKEEVQPKGFIDPSAALYFSSAVETAAGNTHASSYSAIPMVSFPAARAAVKPPAPDGVISPDAQLIFSYYPRRTSNPPPWEDDLTESVPPMPSVLTSFATDAEQALGDHGEANHRESAGGAAAVACLHHSSAFRIDAPFGVFGAAGSVATRSTAELAAEYEEADHLDADAGAALASELRDIEKHSTSGSVPASLDPSTTSTSSASLVNSAIAALGSALHASGGVDDVVVEFADISDRRYNRGVQPSLMRDGGRSQGSKASPVAREGGQQQHKFRLSMPQEGLSGQLSWRRLRHQESLAKGAHLTKEPADAAPEKQRQPALGESTPLSALQFDAPRSPRKVARPRRHRKDAAEAAEPAPSGEA</sequence>
<feature type="region of interest" description="Disordered" evidence="1">
    <location>
        <begin position="635"/>
        <end position="655"/>
    </location>
</feature>
<organism evidence="3 4">
    <name type="scientific">Leptomonas seymouri</name>
    <dbReference type="NCBI Taxonomy" id="5684"/>
    <lineage>
        <taxon>Eukaryota</taxon>
        <taxon>Discoba</taxon>
        <taxon>Euglenozoa</taxon>
        <taxon>Kinetoplastea</taxon>
        <taxon>Metakinetoplastina</taxon>
        <taxon>Trypanosomatida</taxon>
        <taxon>Trypanosomatidae</taxon>
        <taxon>Leishmaniinae</taxon>
        <taxon>Leptomonas</taxon>
    </lineage>
</organism>
<feature type="region of interest" description="Disordered" evidence="1">
    <location>
        <begin position="753"/>
        <end position="815"/>
    </location>
</feature>